<proteinExistence type="predicted"/>
<name>A0A0A9HET1_ARUDO</name>
<organism evidence="1">
    <name type="scientific">Arundo donax</name>
    <name type="common">Giant reed</name>
    <name type="synonym">Donax arundinaceus</name>
    <dbReference type="NCBI Taxonomy" id="35708"/>
    <lineage>
        <taxon>Eukaryota</taxon>
        <taxon>Viridiplantae</taxon>
        <taxon>Streptophyta</taxon>
        <taxon>Embryophyta</taxon>
        <taxon>Tracheophyta</taxon>
        <taxon>Spermatophyta</taxon>
        <taxon>Magnoliopsida</taxon>
        <taxon>Liliopsida</taxon>
        <taxon>Poales</taxon>
        <taxon>Poaceae</taxon>
        <taxon>PACMAD clade</taxon>
        <taxon>Arundinoideae</taxon>
        <taxon>Arundineae</taxon>
        <taxon>Arundo</taxon>
    </lineage>
</organism>
<reference evidence="1" key="1">
    <citation type="submission" date="2014-09" db="EMBL/GenBank/DDBJ databases">
        <authorList>
            <person name="Magalhaes I.L.F."/>
            <person name="Oliveira U."/>
            <person name="Santos F.R."/>
            <person name="Vidigal T.H.D.A."/>
            <person name="Brescovit A.D."/>
            <person name="Santos A.J."/>
        </authorList>
    </citation>
    <scope>NUCLEOTIDE SEQUENCE</scope>
    <source>
        <tissue evidence="1">Shoot tissue taken approximately 20 cm above the soil surface</tissue>
    </source>
</reference>
<evidence type="ECO:0000313" key="1">
    <source>
        <dbReference type="EMBL" id="JAE34324.1"/>
    </source>
</evidence>
<reference evidence="1" key="2">
    <citation type="journal article" date="2015" name="Data Brief">
        <title>Shoot transcriptome of the giant reed, Arundo donax.</title>
        <authorList>
            <person name="Barrero R.A."/>
            <person name="Guerrero F.D."/>
            <person name="Moolhuijzen P."/>
            <person name="Goolsby J.A."/>
            <person name="Tidwell J."/>
            <person name="Bellgard S.E."/>
            <person name="Bellgard M.I."/>
        </authorList>
    </citation>
    <scope>NUCLEOTIDE SEQUENCE</scope>
    <source>
        <tissue evidence="1">Shoot tissue taken approximately 20 cm above the soil surface</tissue>
    </source>
</reference>
<dbReference type="AlphaFoldDB" id="A0A0A9HET1"/>
<dbReference type="EMBL" id="GBRH01163572">
    <property type="protein sequence ID" value="JAE34324.1"/>
    <property type="molecule type" value="Transcribed_RNA"/>
</dbReference>
<protein>
    <submittedName>
        <fullName evidence="1">Uncharacterized protein</fullName>
    </submittedName>
</protein>
<sequence>MHFFSFAPKIALLPKKIATEICSIASMKNPEPFKNMSSIYSSQSLIAYYKL</sequence>
<accession>A0A0A9HET1</accession>